<dbReference type="FunFam" id="1.25.40.70:FF:000007">
    <property type="entry name" value="phosphatidylinositol 4-phosphate 3-kinase C2 domain-containing subunit alpha"/>
    <property type="match status" value="1"/>
</dbReference>
<protein>
    <submittedName>
        <fullName evidence="16">Phosphatidylinositol-4-phosphate 3-kinase, catalytic subunit type 2 alpha</fullName>
    </submittedName>
</protein>
<feature type="domain" description="PI3K/PI4K catalytic" evidence="12">
    <location>
        <begin position="1133"/>
        <end position="1437"/>
    </location>
</feature>
<feature type="compositionally biased region" description="Low complexity" evidence="9">
    <location>
        <begin position="256"/>
        <end position="269"/>
    </location>
</feature>
<evidence type="ECO:0000259" key="10">
    <source>
        <dbReference type="PROSITE" id="PS50004"/>
    </source>
</evidence>
<feature type="region of interest" description="Disordered" evidence="9">
    <location>
        <begin position="1"/>
        <end position="100"/>
    </location>
</feature>
<dbReference type="PROSITE" id="PS00915">
    <property type="entry name" value="PI3_4_KINASE_1"/>
    <property type="match status" value="1"/>
</dbReference>
<comment type="catalytic activity">
    <reaction evidence="7">
        <text>a 1,2-diacyl-sn-glycero-3-phospho-(1D-myo-inositol) + ATP = a 1,2-diacyl-sn-glycero-3-phospho-(1D-myo-inositol-3-phosphate) + ADP + H(+)</text>
        <dbReference type="Rhea" id="RHEA:12709"/>
        <dbReference type="ChEBI" id="CHEBI:15378"/>
        <dbReference type="ChEBI" id="CHEBI:30616"/>
        <dbReference type="ChEBI" id="CHEBI:57880"/>
        <dbReference type="ChEBI" id="CHEBI:58088"/>
        <dbReference type="ChEBI" id="CHEBI:456216"/>
        <dbReference type="EC" id="2.7.1.137"/>
    </reaction>
    <physiologicalReaction direction="left-to-right" evidence="7">
        <dbReference type="Rhea" id="RHEA:12710"/>
    </physiologicalReaction>
</comment>
<evidence type="ECO:0000256" key="8">
    <source>
        <dbReference type="ARBA" id="ARBA00029297"/>
    </source>
</evidence>
<dbReference type="InterPro" id="IPR000008">
    <property type="entry name" value="C2_dom"/>
</dbReference>
<dbReference type="InterPro" id="IPR018936">
    <property type="entry name" value="PI3/4_kinase_CS"/>
</dbReference>
<dbReference type="Pfam" id="PF00787">
    <property type="entry name" value="PX"/>
    <property type="match status" value="1"/>
</dbReference>
<dbReference type="SMART" id="SM00142">
    <property type="entry name" value="PI3K_C2"/>
    <property type="match status" value="1"/>
</dbReference>
<dbReference type="Ensembl" id="ENSSORT00005022851.1">
    <property type="protein sequence ID" value="ENSSORP00005022195.1"/>
    <property type="gene ID" value="ENSSORG00005006097.1"/>
</dbReference>
<sequence length="1742" mass="193692">MAQISSGNGFKMDVPQPKGIVGKEEALRMEEEALAKLQREKRHTAPPSSSASSSASSSSKTKACRSASSAPQPSSSSSSSRLEKDLIVFPETRKQTEHDKFKDIDVDKMTTEELEKLLLDETFEVNRMSRPSSLFGVNLSASYPGHPCSSSPFQSGQWTPVLSAPSSSGVSTPTHQPSHQPLFPSAPFPKPGSFQNGLTPALSPFMALPAQQPSFMAFTPIQPAAVVYPPPAVDPEMAKLFDKIASTSEYLKNGRSSSTDPDSSAASLAPNPPPQQPVVEPSGIGRFDWLDLDPLTKRKSEAEEAGGASEPTVPAGDPWDAVLETEGTGGDSGPTSEEKASVRSQPRRASTGAAVTRSHSLNIPGTSQQHRTTNQEKGKGKGLVRNAALEEVDAQNLEVVAFCEDMATLRSRFPHTNLSTNPGFVLSPVIAQRDAGTDASCSVKVSIEISESQQPVTFTCDVSSPVELLISQTLCWVHDDLDQVDFSRYLLKVCGREEVLQNKHSLGSHEYIQNCRKWENEITLQLLSHNTMRRDLARSAEDDGSKIDLEKHLVHVERPFKENVTRQGLADYLEGYHTQMNVCLQNESTQYKTVARLVQTVKNLCCALDEVETPGITEAVKRLQHSANLPRTRSPKMGSSAQSSNGQPSPVEDSMALLTQAVYDLAKLYLRSFCPPSPSFTPPPLGPASPAADGDSADDKGSREASGSTDHLQFTLFALHGIPANWVSSYEKYFLMCSLTHNGKNLFKPVQSKRVSTYKSFFYHIKWDELINFPIAVAVLPLESVLSLTLFGVLNQNAGGSPDSNKQRKGPELLGKVSMPLFDFRRVLVSGSRLLCLWMSAQGAAAASGSTGNRRRVPSERIVLQVDFPSSGVDVLYVGPKEALNPEPQALEELDPDLRRKLEKICSRASNFGLKRADHQLLWDHRLHCRRDHPSSLPKVLASAPSWDWASMAHIHSLLHHWPPLPPVTALELLDSKFADTEVRSVAVSWIEKSSDDELADYLPQLVQALKFECHLKSALVMFLLSRAQGNINIAHYLYWLLKDAVQDPAWGRRYERVLGALLCLCGGKLRVELEKQTQLVTLLGAVAERVRQAGGSTRQVALQEGLENVQNFFQRNSCRLPLSPSLVAKELNIKACSFFNSNAVPLKLTLINADPLGEEINVMFKVGEDLRQDMLALQMIRVMDRIWLQEGLDLRIVNFKCISTGKDKGMVELVPSSDTLRKIQVEYGVTGSFKDKPLAEWLRKYNPAEDEYEKVCSDTPPSVAAPTVCVHVHWFNLHLFPGVGELLSCAGCCVATYVLGICDRHNDNIMLRSTGHMFHIDFGKFLGHAQMFGSFKRDRAPFVLTSDMAYVINGGERPTSRFQLFVDLCCQAYNLIRKHSGLFLNLLTLMTSSGLPELSGSQDLKYVFDALQPHNTDAEATIFFTRLIESSLGSVATKFNFFIHNLAQLRFSGLPANDEPILSFSPKTYTMKQEGRIHHASIYSFQKRYSPDKHYTYVVRILRDGHNEPQFVFRTFDEFQELHNKLTILFPLWKLPSFPNKMVLGRTHIKEVAAKRKLELNNYVHNLMRSSTEVTQCDLVYTFFHPIARDDKTEGLEATPKAPEPPPSPTSGRVEGEVKLSISYRNSNLFIMVMHIRDLVSEDGTNPNPYVKTYLLPDPQKTSKRKTKISRKTRNPTFNEMLVYGGYSKETLALRELQLSVLSAESLRENYFLGGITLRLKDFDLSKETVKWYKLTDVPYF</sequence>
<dbReference type="Gene3D" id="3.10.20.90">
    <property type="entry name" value="Phosphatidylinositol 3-kinase Catalytic Subunit, Chain A, domain 1"/>
    <property type="match status" value="1"/>
</dbReference>
<feature type="domain" description="PIK helical" evidence="13">
    <location>
        <begin position="888"/>
        <end position="1065"/>
    </location>
</feature>
<dbReference type="InParanoid" id="A0A672ZY45"/>
<dbReference type="FunFam" id="3.30.1010.10:FF:000001">
    <property type="entry name" value="Phosphatidylinositol 4-phosphate 3-kinase C2 domain-containing subunit beta"/>
    <property type="match status" value="1"/>
</dbReference>
<feature type="region of interest" description="Disordered" evidence="9">
    <location>
        <begin position="624"/>
        <end position="651"/>
    </location>
</feature>
<dbReference type="Proteomes" id="UP000472271">
    <property type="component" value="Chromosome 6"/>
</dbReference>
<dbReference type="GO" id="GO:0035005">
    <property type="term" value="F:1-phosphatidylinositol-4-phosphate 3-kinase activity"/>
    <property type="evidence" value="ECO:0007669"/>
    <property type="project" value="UniProtKB-EC"/>
</dbReference>
<dbReference type="PROSITE" id="PS50004">
    <property type="entry name" value="C2"/>
    <property type="match status" value="1"/>
</dbReference>
<dbReference type="GO" id="GO:0005942">
    <property type="term" value="C:phosphatidylinositol 3-kinase complex"/>
    <property type="evidence" value="ECO:0007669"/>
    <property type="project" value="TreeGrafter"/>
</dbReference>
<dbReference type="InterPro" id="IPR015433">
    <property type="entry name" value="PI3/4_kinase"/>
</dbReference>
<evidence type="ECO:0000256" key="2">
    <source>
        <dbReference type="ARBA" id="ARBA00022679"/>
    </source>
</evidence>
<reference evidence="16" key="2">
    <citation type="submission" date="2025-08" db="UniProtKB">
        <authorList>
            <consortium name="Ensembl"/>
        </authorList>
    </citation>
    <scope>IDENTIFICATION</scope>
</reference>
<dbReference type="InterPro" id="IPR002420">
    <property type="entry name" value="PI3K-type_C2_dom"/>
</dbReference>
<dbReference type="PROSITE" id="PS50195">
    <property type="entry name" value="PX"/>
    <property type="match status" value="1"/>
</dbReference>
<dbReference type="PROSITE" id="PS51546">
    <property type="entry name" value="PI3K_RBD"/>
    <property type="match status" value="1"/>
</dbReference>
<reference evidence="16" key="3">
    <citation type="submission" date="2025-09" db="UniProtKB">
        <authorList>
            <consortium name="Ensembl"/>
        </authorList>
    </citation>
    <scope>IDENTIFICATION</scope>
</reference>
<comment type="similarity">
    <text evidence="1">Belongs to the PI3/PI4-kinase family. Type III PI4K subfamily.</text>
</comment>
<dbReference type="GO" id="GO:0005524">
    <property type="term" value="F:ATP binding"/>
    <property type="evidence" value="ECO:0007669"/>
    <property type="project" value="UniProtKB-KW"/>
</dbReference>
<feature type="domain" description="C2" evidence="10">
    <location>
        <begin position="1615"/>
        <end position="1734"/>
    </location>
</feature>
<evidence type="ECO:0000256" key="3">
    <source>
        <dbReference type="ARBA" id="ARBA00022741"/>
    </source>
</evidence>
<dbReference type="PROSITE" id="PS51547">
    <property type="entry name" value="C2_PI3K"/>
    <property type="match status" value="1"/>
</dbReference>
<feature type="compositionally biased region" description="Polar residues" evidence="9">
    <location>
        <begin position="154"/>
        <end position="179"/>
    </location>
</feature>
<keyword evidence="5" id="KW-0067">ATP-binding</keyword>
<feature type="domain" description="PI3K-RBD" evidence="14">
    <location>
        <begin position="438"/>
        <end position="528"/>
    </location>
</feature>
<dbReference type="SUPFAM" id="SSF49562">
    <property type="entry name" value="C2 domain (Calcium/lipid-binding domain, CaLB)"/>
    <property type="match status" value="2"/>
</dbReference>
<dbReference type="CDD" id="cd04012">
    <property type="entry name" value="C2A_PI3K_class_II"/>
    <property type="match status" value="1"/>
</dbReference>
<keyword evidence="4" id="KW-0418">Kinase</keyword>
<gene>
    <name evidence="16" type="primary">pik3c2a</name>
</gene>
<keyword evidence="17" id="KW-1185">Reference proteome</keyword>
<feature type="compositionally biased region" description="Basic and acidic residues" evidence="9">
    <location>
        <begin position="81"/>
        <end position="100"/>
    </location>
</feature>
<evidence type="ECO:0000256" key="7">
    <source>
        <dbReference type="ARBA" id="ARBA00023985"/>
    </source>
</evidence>
<dbReference type="SUPFAM" id="SSF56112">
    <property type="entry name" value="Protein kinase-like (PK-like)"/>
    <property type="match status" value="1"/>
</dbReference>
<dbReference type="PROSITE" id="PS51545">
    <property type="entry name" value="PIK_HELICAL"/>
    <property type="match status" value="1"/>
</dbReference>
<name>A0A672ZY45_9TELE</name>
<dbReference type="SUPFAM" id="SSF64268">
    <property type="entry name" value="PX domain"/>
    <property type="match status" value="1"/>
</dbReference>
<dbReference type="InterPro" id="IPR000403">
    <property type="entry name" value="PI3/4_kinase_cat_dom"/>
</dbReference>
<dbReference type="InterPro" id="IPR011009">
    <property type="entry name" value="Kinase-like_dom_sf"/>
</dbReference>
<dbReference type="PANTHER" id="PTHR10048">
    <property type="entry name" value="PHOSPHATIDYLINOSITOL KINASE"/>
    <property type="match status" value="1"/>
</dbReference>
<dbReference type="PROSITE" id="PS00916">
    <property type="entry name" value="PI3_4_KINASE_2"/>
    <property type="match status" value="1"/>
</dbReference>
<evidence type="ECO:0000256" key="1">
    <source>
        <dbReference type="ARBA" id="ARBA00006209"/>
    </source>
</evidence>
<dbReference type="GO" id="GO:0035091">
    <property type="term" value="F:phosphatidylinositol binding"/>
    <property type="evidence" value="ECO:0007669"/>
    <property type="project" value="InterPro"/>
</dbReference>
<dbReference type="Pfam" id="PF00454">
    <property type="entry name" value="PI3_PI4_kinase"/>
    <property type="match status" value="1"/>
</dbReference>
<dbReference type="InterPro" id="IPR001683">
    <property type="entry name" value="PX_dom"/>
</dbReference>
<evidence type="ECO:0000256" key="4">
    <source>
        <dbReference type="ARBA" id="ARBA00022777"/>
    </source>
</evidence>
<feature type="domain" description="PX" evidence="11">
    <location>
        <begin position="1476"/>
        <end position="1592"/>
    </location>
</feature>
<evidence type="ECO:0000256" key="9">
    <source>
        <dbReference type="SAM" id="MobiDB-lite"/>
    </source>
</evidence>
<organism evidence="16 17">
    <name type="scientific">Sphaeramia orbicularis</name>
    <name type="common">orbiculate cardinalfish</name>
    <dbReference type="NCBI Taxonomy" id="375764"/>
    <lineage>
        <taxon>Eukaryota</taxon>
        <taxon>Metazoa</taxon>
        <taxon>Chordata</taxon>
        <taxon>Craniata</taxon>
        <taxon>Vertebrata</taxon>
        <taxon>Euteleostomi</taxon>
        <taxon>Actinopterygii</taxon>
        <taxon>Neopterygii</taxon>
        <taxon>Teleostei</taxon>
        <taxon>Neoteleostei</taxon>
        <taxon>Acanthomorphata</taxon>
        <taxon>Gobiaria</taxon>
        <taxon>Kurtiformes</taxon>
        <taxon>Apogonoidei</taxon>
        <taxon>Apogonidae</taxon>
        <taxon>Apogoninae</taxon>
        <taxon>Sphaeramia</taxon>
    </lineage>
</organism>
<evidence type="ECO:0000259" key="15">
    <source>
        <dbReference type="PROSITE" id="PS51547"/>
    </source>
</evidence>
<dbReference type="InterPro" id="IPR036871">
    <property type="entry name" value="PX_dom_sf"/>
</dbReference>
<feature type="region of interest" description="Disordered" evidence="9">
    <location>
        <begin position="251"/>
        <end position="380"/>
    </location>
</feature>
<evidence type="ECO:0000313" key="16">
    <source>
        <dbReference type="Ensembl" id="ENSSORP00005022195.1"/>
    </source>
</evidence>
<dbReference type="SUPFAM" id="SSF48371">
    <property type="entry name" value="ARM repeat"/>
    <property type="match status" value="1"/>
</dbReference>
<feature type="region of interest" description="Disordered" evidence="9">
    <location>
        <begin position="1596"/>
        <end position="1616"/>
    </location>
</feature>
<feature type="region of interest" description="Disordered" evidence="9">
    <location>
        <begin position="154"/>
        <end position="195"/>
    </location>
</feature>
<dbReference type="InterPro" id="IPR016024">
    <property type="entry name" value="ARM-type_fold"/>
</dbReference>
<dbReference type="FunFam" id="2.60.40.150:FF:000116">
    <property type="entry name" value="Phosphatidylinositol 4-phosphate 3-kinase C2 domain-containing subunit alpha"/>
    <property type="match status" value="1"/>
</dbReference>
<dbReference type="InterPro" id="IPR036940">
    <property type="entry name" value="PI3/4_kinase_cat_sf"/>
</dbReference>
<dbReference type="InterPro" id="IPR035892">
    <property type="entry name" value="C2_domain_sf"/>
</dbReference>
<dbReference type="SMART" id="SM00144">
    <property type="entry name" value="PI3K_rbd"/>
    <property type="match status" value="1"/>
</dbReference>
<dbReference type="GO" id="GO:0005737">
    <property type="term" value="C:cytoplasm"/>
    <property type="evidence" value="ECO:0007669"/>
    <property type="project" value="TreeGrafter"/>
</dbReference>
<dbReference type="FunFam" id="3.30.1520.10:FF:000006">
    <property type="entry name" value="Phosphatidylinositol 4-phosphate 3-kinase C2 domain-containing subunit alpha"/>
    <property type="match status" value="1"/>
</dbReference>
<dbReference type="Pfam" id="PF00794">
    <property type="entry name" value="PI3K_rbd"/>
    <property type="match status" value="1"/>
</dbReference>
<evidence type="ECO:0000256" key="5">
    <source>
        <dbReference type="ARBA" id="ARBA00022840"/>
    </source>
</evidence>
<accession>A0A672ZY45</accession>
<feature type="compositionally biased region" description="Polar residues" evidence="9">
    <location>
        <begin position="625"/>
        <end position="648"/>
    </location>
</feature>
<comment type="catalytic activity">
    <reaction evidence="8">
        <text>a 1,2-diacyl-sn-glycero-3-phospho-(1D-myo-inositol 4-phosphate) + ATP = a 1,2-diacyl-sn-glycero-3-phospho-(1D-myo-inositol-3,4-bisphosphate) + ADP + H(+)</text>
        <dbReference type="Rhea" id="RHEA:18373"/>
        <dbReference type="ChEBI" id="CHEBI:15378"/>
        <dbReference type="ChEBI" id="CHEBI:30616"/>
        <dbReference type="ChEBI" id="CHEBI:57658"/>
        <dbReference type="ChEBI" id="CHEBI:58178"/>
        <dbReference type="ChEBI" id="CHEBI:456216"/>
        <dbReference type="EC" id="2.7.1.154"/>
    </reaction>
    <physiologicalReaction direction="left-to-right" evidence="8">
        <dbReference type="Rhea" id="RHEA:18374"/>
    </physiologicalReaction>
</comment>
<feature type="compositionally biased region" description="Low complexity" evidence="9">
    <location>
        <begin position="45"/>
        <end position="80"/>
    </location>
</feature>
<keyword evidence="3" id="KW-0547">Nucleotide-binding</keyword>
<feature type="region of interest" description="Disordered" evidence="9">
    <location>
        <begin position="680"/>
        <end position="707"/>
    </location>
</feature>
<dbReference type="PROSITE" id="PS50290">
    <property type="entry name" value="PI3_4_KINASE_3"/>
    <property type="match status" value="1"/>
</dbReference>
<dbReference type="PANTHER" id="PTHR10048:SF28">
    <property type="entry name" value="PHOSPHATIDYLINOSITOL 4-PHOSPHATE 3-KINASE C2 DOMAIN-CONTAINING SUBUNIT ALPHA"/>
    <property type="match status" value="1"/>
</dbReference>
<proteinExistence type="inferred from homology"/>
<dbReference type="GO" id="GO:0048015">
    <property type="term" value="P:phosphatidylinositol-mediated signaling"/>
    <property type="evidence" value="ECO:0007669"/>
    <property type="project" value="TreeGrafter"/>
</dbReference>
<dbReference type="InterPro" id="IPR000341">
    <property type="entry name" value="PI3K_Ras-bd_dom"/>
</dbReference>
<dbReference type="GO" id="GO:0005886">
    <property type="term" value="C:plasma membrane"/>
    <property type="evidence" value="ECO:0007669"/>
    <property type="project" value="TreeGrafter"/>
</dbReference>
<dbReference type="Gene3D" id="1.10.1070.11">
    <property type="entry name" value="Phosphatidylinositol 3-/4-kinase, catalytic domain"/>
    <property type="match status" value="1"/>
</dbReference>
<evidence type="ECO:0000313" key="17">
    <source>
        <dbReference type="Proteomes" id="UP000472271"/>
    </source>
</evidence>
<dbReference type="SMART" id="SM00312">
    <property type="entry name" value="PX"/>
    <property type="match status" value="1"/>
</dbReference>
<dbReference type="SMART" id="SM00239">
    <property type="entry name" value="C2"/>
    <property type="match status" value="2"/>
</dbReference>
<dbReference type="Pfam" id="PF00792">
    <property type="entry name" value="PI3K_C2"/>
    <property type="match status" value="1"/>
</dbReference>
<dbReference type="InterPro" id="IPR029071">
    <property type="entry name" value="Ubiquitin-like_domsf"/>
</dbReference>
<dbReference type="GO" id="GO:0043491">
    <property type="term" value="P:phosphatidylinositol 3-kinase/protein kinase B signal transduction"/>
    <property type="evidence" value="ECO:0007669"/>
    <property type="project" value="TreeGrafter"/>
</dbReference>
<evidence type="ECO:0000259" key="14">
    <source>
        <dbReference type="PROSITE" id="PS51546"/>
    </source>
</evidence>
<dbReference type="Gene3D" id="1.25.40.70">
    <property type="entry name" value="Phosphatidylinositol 3-kinase, accessory domain (PIK)"/>
    <property type="match status" value="1"/>
</dbReference>
<dbReference type="FunCoup" id="A0A672ZY45">
    <property type="interactions" value="1518"/>
</dbReference>
<dbReference type="SMART" id="SM00146">
    <property type="entry name" value="PI3Kc"/>
    <property type="match status" value="1"/>
</dbReference>
<dbReference type="Gene3D" id="2.60.40.150">
    <property type="entry name" value="C2 domain"/>
    <property type="match status" value="2"/>
</dbReference>
<dbReference type="Gene3D" id="3.30.1520.10">
    <property type="entry name" value="Phox-like domain"/>
    <property type="match status" value="1"/>
</dbReference>
<keyword evidence="2" id="KW-0808">Transferase</keyword>
<feature type="compositionally biased region" description="Basic and acidic residues" evidence="9">
    <location>
        <begin position="21"/>
        <end position="38"/>
    </location>
</feature>
<dbReference type="GO" id="GO:0016303">
    <property type="term" value="F:1-phosphatidylinositol-3-kinase activity"/>
    <property type="evidence" value="ECO:0007669"/>
    <property type="project" value="UniProtKB-EC"/>
</dbReference>
<evidence type="ECO:0000259" key="13">
    <source>
        <dbReference type="PROSITE" id="PS51545"/>
    </source>
</evidence>
<dbReference type="Pfam" id="PF00613">
    <property type="entry name" value="PI3Ka"/>
    <property type="match status" value="1"/>
</dbReference>
<feature type="domain" description="C2 PI3K-type" evidence="15">
    <location>
        <begin position="708"/>
        <end position="901"/>
    </location>
</feature>
<evidence type="ECO:0000256" key="6">
    <source>
        <dbReference type="ARBA" id="ARBA00023098"/>
    </source>
</evidence>
<keyword evidence="6" id="KW-0443">Lipid metabolism</keyword>
<evidence type="ECO:0000259" key="12">
    <source>
        <dbReference type="PROSITE" id="PS50290"/>
    </source>
</evidence>
<dbReference type="CDD" id="cd08381">
    <property type="entry name" value="C2B_PI3K_class_II"/>
    <property type="match status" value="1"/>
</dbReference>
<dbReference type="Gene3D" id="3.30.1010.10">
    <property type="entry name" value="Phosphatidylinositol 3-kinase Catalytic Subunit, Chain A, domain 4"/>
    <property type="match status" value="1"/>
</dbReference>
<dbReference type="FunFam" id="3.10.20.90:FF:000156">
    <property type="entry name" value="Phosphatidylinositol 4-phosphate 3-kinase C2 domain-containing subunit alpha"/>
    <property type="match status" value="1"/>
</dbReference>
<dbReference type="FunFam" id="2.60.40.150:FF:000036">
    <property type="entry name" value="phosphatidylinositol 4-phosphate 3-kinase C2 domain-containing subunit beta"/>
    <property type="match status" value="1"/>
</dbReference>
<dbReference type="GO" id="GO:0016477">
    <property type="term" value="P:cell migration"/>
    <property type="evidence" value="ECO:0007669"/>
    <property type="project" value="TreeGrafter"/>
</dbReference>
<dbReference type="SUPFAM" id="SSF54236">
    <property type="entry name" value="Ubiquitin-like"/>
    <property type="match status" value="1"/>
</dbReference>
<dbReference type="InterPro" id="IPR042236">
    <property type="entry name" value="PI3K_accessory_sf"/>
</dbReference>
<evidence type="ECO:0000259" key="11">
    <source>
        <dbReference type="PROSITE" id="PS50195"/>
    </source>
</evidence>
<dbReference type="Pfam" id="PF00168">
    <property type="entry name" value="C2"/>
    <property type="match status" value="1"/>
</dbReference>
<feature type="compositionally biased region" description="Polar residues" evidence="9">
    <location>
        <begin position="357"/>
        <end position="372"/>
    </location>
</feature>
<dbReference type="SMART" id="SM00145">
    <property type="entry name" value="PI3Ka"/>
    <property type="match status" value="1"/>
</dbReference>
<dbReference type="InterPro" id="IPR001263">
    <property type="entry name" value="PI3K_accessory_dom"/>
</dbReference>
<reference evidence="16" key="1">
    <citation type="submission" date="2019-06" db="EMBL/GenBank/DDBJ databases">
        <authorList>
            <consortium name="Wellcome Sanger Institute Data Sharing"/>
        </authorList>
    </citation>
    <scope>NUCLEOTIDE SEQUENCE [LARGE SCALE GENOMIC DNA]</scope>
</reference>